<dbReference type="Proteomes" id="UP001454036">
    <property type="component" value="Unassembled WGS sequence"/>
</dbReference>
<keyword evidence="3" id="KW-1185">Reference proteome</keyword>
<reference evidence="2 3" key="1">
    <citation type="submission" date="2024-01" db="EMBL/GenBank/DDBJ databases">
        <title>The complete chloroplast genome sequence of Lithospermum erythrorhizon: insights into the phylogenetic relationship among Boraginaceae species and the maternal lineages of purple gromwells.</title>
        <authorList>
            <person name="Okada T."/>
            <person name="Watanabe K."/>
        </authorList>
    </citation>
    <scope>NUCLEOTIDE SEQUENCE [LARGE SCALE GENOMIC DNA]</scope>
</reference>
<evidence type="ECO:0000313" key="2">
    <source>
        <dbReference type="EMBL" id="GAA0155961.1"/>
    </source>
</evidence>
<sequence length="132" mass="15183">MVSSKRLSITILEPMLSLWLYFKQRASKATQRLPKSNLANKPKQLLTTISNKTFNVRRKKKSTCKDHNDEDYDFGDGWLWQKSIIMGDKCEPLDFSGVIYYDNDGKPVSEPPMKSPAKANPLPNYVLNKKDE</sequence>
<protein>
    <submittedName>
        <fullName evidence="2">Uncharacterized protein</fullName>
    </submittedName>
</protein>
<organism evidence="2 3">
    <name type="scientific">Lithospermum erythrorhizon</name>
    <name type="common">Purple gromwell</name>
    <name type="synonym">Lithospermum officinale var. erythrorhizon</name>
    <dbReference type="NCBI Taxonomy" id="34254"/>
    <lineage>
        <taxon>Eukaryota</taxon>
        <taxon>Viridiplantae</taxon>
        <taxon>Streptophyta</taxon>
        <taxon>Embryophyta</taxon>
        <taxon>Tracheophyta</taxon>
        <taxon>Spermatophyta</taxon>
        <taxon>Magnoliopsida</taxon>
        <taxon>eudicotyledons</taxon>
        <taxon>Gunneridae</taxon>
        <taxon>Pentapetalae</taxon>
        <taxon>asterids</taxon>
        <taxon>lamiids</taxon>
        <taxon>Boraginales</taxon>
        <taxon>Boraginaceae</taxon>
        <taxon>Boraginoideae</taxon>
        <taxon>Lithospermeae</taxon>
        <taxon>Lithospermum</taxon>
    </lineage>
</organism>
<proteinExistence type="predicted"/>
<gene>
    <name evidence="2" type="ORF">LIER_13567</name>
</gene>
<name>A0AAV3PZ42_LITER</name>
<accession>A0AAV3PZ42</accession>
<comment type="caution">
    <text evidence="2">The sequence shown here is derived from an EMBL/GenBank/DDBJ whole genome shotgun (WGS) entry which is preliminary data.</text>
</comment>
<evidence type="ECO:0000313" key="3">
    <source>
        <dbReference type="Proteomes" id="UP001454036"/>
    </source>
</evidence>
<dbReference type="PANTHER" id="PTHR33237:SF46">
    <property type="entry name" value="OS01G0606100 PROTEIN"/>
    <property type="match status" value="1"/>
</dbReference>
<dbReference type="AlphaFoldDB" id="A0AAV3PZ42"/>
<dbReference type="PANTHER" id="PTHR33237">
    <property type="entry name" value="F2P16.13 PROTEIN-RELATED"/>
    <property type="match status" value="1"/>
</dbReference>
<feature type="region of interest" description="Disordered" evidence="1">
    <location>
        <begin position="106"/>
        <end position="132"/>
    </location>
</feature>
<dbReference type="EMBL" id="BAABME010002758">
    <property type="protein sequence ID" value="GAA0155961.1"/>
    <property type="molecule type" value="Genomic_DNA"/>
</dbReference>
<evidence type="ECO:0000256" key="1">
    <source>
        <dbReference type="SAM" id="MobiDB-lite"/>
    </source>
</evidence>